<dbReference type="GO" id="GO:0005524">
    <property type="term" value="F:ATP binding"/>
    <property type="evidence" value="ECO:0007669"/>
    <property type="project" value="UniProtKB-KW"/>
</dbReference>
<evidence type="ECO:0000256" key="9">
    <source>
        <dbReference type="ARBA" id="ARBA00023098"/>
    </source>
</evidence>
<keyword evidence="5" id="KW-0547">Nucleotide-binding</keyword>
<evidence type="ECO:0000256" key="4">
    <source>
        <dbReference type="ARBA" id="ARBA00022723"/>
    </source>
</evidence>
<dbReference type="PROSITE" id="PS50146">
    <property type="entry name" value="DAGK"/>
    <property type="match status" value="1"/>
</dbReference>
<reference evidence="13 14" key="1">
    <citation type="submission" date="2017-02" db="EMBL/GenBank/DDBJ databases">
        <authorList>
            <person name="Peterson S.W."/>
        </authorList>
    </citation>
    <scope>NUCLEOTIDE SEQUENCE [LARGE SCALE GENOMIC DNA]</scope>
    <source>
        <strain evidence="13 14">DSM 25262</strain>
    </source>
</reference>
<dbReference type="GO" id="GO:0005886">
    <property type="term" value="C:plasma membrane"/>
    <property type="evidence" value="ECO:0007669"/>
    <property type="project" value="TreeGrafter"/>
</dbReference>
<gene>
    <name evidence="13" type="ORF">SAMN05660236_1068</name>
</gene>
<dbReference type="GO" id="GO:0008654">
    <property type="term" value="P:phospholipid biosynthetic process"/>
    <property type="evidence" value="ECO:0007669"/>
    <property type="project" value="UniProtKB-KW"/>
</dbReference>
<dbReference type="STRING" id="688867.SAMN05660236_1068"/>
<sequence length="302" mass="32298">MNSEGKKVLFIVNKYAGTGYQPQVEGRIVDACVKNNVECTVEFTQAPGHAIELAETAKQQGFDFVVAVGGDGTINEVARGALKASIPMGIIPRGSGNGLSRHLGIPLTVGQAALSLFDSSILKMDTFTVNDKLSLNVSGIGFDGHIANLFGGKTKRGLTGYVKLTVEEFFAFQEFDLEVSIDNTTFASQAFIIAIANSSQYGNNARIAPAASVCDQLLHVTLVKKVPVYRVDFVYSMFTGGLGKSSFCDMHEAKSIVIKTSKPIAFHVDGEPCGHDTEFNISLMPAALQVLVPNKTLQKGTL</sequence>
<organism evidence="13 14">
    <name type="scientific">Ohtaekwangia koreensis</name>
    <dbReference type="NCBI Taxonomy" id="688867"/>
    <lineage>
        <taxon>Bacteria</taxon>
        <taxon>Pseudomonadati</taxon>
        <taxon>Bacteroidota</taxon>
        <taxon>Cytophagia</taxon>
        <taxon>Cytophagales</taxon>
        <taxon>Fulvivirgaceae</taxon>
        <taxon>Ohtaekwangia</taxon>
    </lineage>
</organism>
<dbReference type="InterPro" id="IPR001206">
    <property type="entry name" value="Diacylglycerol_kinase_cat_dom"/>
</dbReference>
<keyword evidence="9" id="KW-0443">Lipid metabolism</keyword>
<dbReference type="GO" id="GO:0016301">
    <property type="term" value="F:kinase activity"/>
    <property type="evidence" value="ECO:0007669"/>
    <property type="project" value="UniProtKB-KW"/>
</dbReference>
<evidence type="ECO:0000256" key="2">
    <source>
        <dbReference type="ARBA" id="ARBA00022516"/>
    </source>
</evidence>
<protein>
    <submittedName>
        <fullName evidence="13">Lipid kinase, YegS/Rv2252/BmrU family</fullName>
    </submittedName>
</protein>
<dbReference type="PANTHER" id="PTHR12358:SF106">
    <property type="entry name" value="LIPID KINASE YEGS"/>
    <property type="match status" value="1"/>
</dbReference>
<dbReference type="Gene3D" id="3.40.50.10330">
    <property type="entry name" value="Probable inorganic polyphosphate/atp-NAD kinase, domain 1"/>
    <property type="match status" value="1"/>
</dbReference>
<evidence type="ECO:0000256" key="6">
    <source>
        <dbReference type="ARBA" id="ARBA00022777"/>
    </source>
</evidence>
<name>A0A1T5JG23_9BACT</name>
<keyword evidence="8" id="KW-0460">Magnesium</keyword>
<comment type="cofactor">
    <cofactor evidence="1">
        <name>Mg(2+)</name>
        <dbReference type="ChEBI" id="CHEBI:18420"/>
    </cofactor>
</comment>
<evidence type="ECO:0000256" key="7">
    <source>
        <dbReference type="ARBA" id="ARBA00022840"/>
    </source>
</evidence>
<evidence type="ECO:0000256" key="1">
    <source>
        <dbReference type="ARBA" id="ARBA00001946"/>
    </source>
</evidence>
<dbReference type="NCBIfam" id="TIGR00147">
    <property type="entry name" value="YegS/Rv2252/BmrU family lipid kinase"/>
    <property type="match status" value="1"/>
</dbReference>
<evidence type="ECO:0000256" key="5">
    <source>
        <dbReference type="ARBA" id="ARBA00022741"/>
    </source>
</evidence>
<dbReference type="InterPro" id="IPR017438">
    <property type="entry name" value="ATP-NAD_kinase_N"/>
</dbReference>
<dbReference type="PANTHER" id="PTHR12358">
    <property type="entry name" value="SPHINGOSINE KINASE"/>
    <property type="match status" value="1"/>
</dbReference>
<dbReference type="InterPro" id="IPR045540">
    <property type="entry name" value="YegS/DAGK_C"/>
</dbReference>
<dbReference type="Pfam" id="PF19279">
    <property type="entry name" value="YegS_C"/>
    <property type="match status" value="1"/>
</dbReference>
<keyword evidence="10" id="KW-0594">Phospholipid biosynthesis</keyword>
<dbReference type="RefSeq" id="WP_079685636.1">
    <property type="nucleotide sequence ID" value="NZ_FUZU01000001.1"/>
</dbReference>
<feature type="domain" description="DAGKc" evidence="12">
    <location>
        <begin position="3"/>
        <end position="133"/>
    </location>
</feature>
<dbReference type="SMART" id="SM00046">
    <property type="entry name" value="DAGKc"/>
    <property type="match status" value="1"/>
</dbReference>
<accession>A0A1T5JG23</accession>
<dbReference type="Proteomes" id="UP000190961">
    <property type="component" value="Unassembled WGS sequence"/>
</dbReference>
<proteinExistence type="predicted"/>
<dbReference type="Gene3D" id="2.60.200.40">
    <property type="match status" value="1"/>
</dbReference>
<evidence type="ECO:0000313" key="14">
    <source>
        <dbReference type="Proteomes" id="UP000190961"/>
    </source>
</evidence>
<dbReference type="Pfam" id="PF00781">
    <property type="entry name" value="DAGK_cat"/>
    <property type="match status" value="1"/>
</dbReference>
<keyword evidence="11" id="KW-1208">Phospholipid metabolism</keyword>
<dbReference type="InterPro" id="IPR016064">
    <property type="entry name" value="NAD/diacylglycerol_kinase_sf"/>
</dbReference>
<keyword evidence="4" id="KW-0479">Metal-binding</keyword>
<dbReference type="OrthoDB" id="9786026at2"/>
<dbReference type="AlphaFoldDB" id="A0A1T5JG23"/>
<dbReference type="InterPro" id="IPR005218">
    <property type="entry name" value="Diacylglycerol/lipid_kinase"/>
</dbReference>
<evidence type="ECO:0000313" key="13">
    <source>
        <dbReference type="EMBL" id="SKC50359.1"/>
    </source>
</evidence>
<evidence type="ECO:0000256" key="11">
    <source>
        <dbReference type="ARBA" id="ARBA00023264"/>
    </source>
</evidence>
<evidence type="ECO:0000256" key="10">
    <source>
        <dbReference type="ARBA" id="ARBA00023209"/>
    </source>
</evidence>
<keyword evidence="2" id="KW-0444">Lipid biosynthesis</keyword>
<dbReference type="EMBL" id="FUZU01000001">
    <property type="protein sequence ID" value="SKC50359.1"/>
    <property type="molecule type" value="Genomic_DNA"/>
</dbReference>
<keyword evidence="7" id="KW-0067">ATP-binding</keyword>
<keyword evidence="6 13" id="KW-0418">Kinase</keyword>
<evidence type="ECO:0000256" key="3">
    <source>
        <dbReference type="ARBA" id="ARBA00022679"/>
    </source>
</evidence>
<dbReference type="GO" id="GO:0046872">
    <property type="term" value="F:metal ion binding"/>
    <property type="evidence" value="ECO:0007669"/>
    <property type="project" value="UniProtKB-KW"/>
</dbReference>
<dbReference type="SUPFAM" id="SSF111331">
    <property type="entry name" value="NAD kinase/diacylglycerol kinase-like"/>
    <property type="match status" value="1"/>
</dbReference>
<evidence type="ECO:0000259" key="12">
    <source>
        <dbReference type="PROSITE" id="PS50146"/>
    </source>
</evidence>
<dbReference type="InterPro" id="IPR050187">
    <property type="entry name" value="Lipid_Phosphate_FormReg"/>
</dbReference>
<keyword evidence="3" id="KW-0808">Transferase</keyword>
<keyword evidence="14" id="KW-1185">Reference proteome</keyword>
<evidence type="ECO:0000256" key="8">
    <source>
        <dbReference type="ARBA" id="ARBA00022842"/>
    </source>
</evidence>